<reference evidence="2 4" key="1">
    <citation type="submission" date="2017-12" db="EMBL/GenBank/DDBJ databases">
        <authorList>
            <person name="Paulsen S."/>
            <person name="Gram L.K."/>
        </authorList>
    </citation>
    <scope>NUCLEOTIDE SEQUENCE [LARGE SCALE GENOMIC DNA]</scope>
    <source>
        <strain evidence="2 4">S2231</strain>
        <strain evidence="1">S2233</strain>
    </source>
</reference>
<evidence type="ECO:0000313" key="1">
    <source>
        <dbReference type="EMBL" id="TMP41190.1"/>
    </source>
</evidence>
<accession>A0A5S3XJ24</accession>
<reference evidence="2" key="3">
    <citation type="submission" date="2019-09" db="EMBL/GenBank/DDBJ databases">
        <title>Co-occurence of chitin degradation, pigmentation and bioactivity in marine Pseudoalteromonas.</title>
        <authorList>
            <person name="Sonnenschein E.C."/>
            <person name="Bech P.K."/>
        </authorList>
    </citation>
    <scope>NUCLEOTIDE SEQUENCE</scope>
    <source>
        <strain evidence="2">S2231</strain>
    </source>
</reference>
<organism evidence="2 4">
    <name type="scientific">Pseudoalteromonas citrea</name>
    <dbReference type="NCBI Taxonomy" id="43655"/>
    <lineage>
        <taxon>Bacteria</taxon>
        <taxon>Pseudomonadati</taxon>
        <taxon>Pseudomonadota</taxon>
        <taxon>Gammaproteobacteria</taxon>
        <taxon>Alteromonadales</taxon>
        <taxon>Pseudoalteromonadaceae</taxon>
        <taxon>Pseudoalteromonas</taxon>
    </lineage>
</organism>
<dbReference type="RefSeq" id="WP_138597690.1">
    <property type="nucleotide sequence ID" value="NZ_PNCK01000061.1"/>
</dbReference>
<comment type="caution">
    <text evidence="2">The sequence shown here is derived from an EMBL/GenBank/DDBJ whole genome shotgun (WGS) entry which is preliminary data.</text>
</comment>
<protein>
    <submittedName>
        <fullName evidence="2">Uncharacterized protein</fullName>
    </submittedName>
</protein>
<dbReference type="AlphaFoldDB" id="A0A5S3XJ24"/>
<evidence type="ECO:0000313" key="2">
    <source>
        <dbReference type="EMBL" id="TMP53888.1"/>
    </source>
</evidence>
<name>A0A5S3XJ24_9GAMM</name>
<dbReference type="Proteomes" id="UP000307706">
    <property type="component" value="Unassembled WGS sequence"/>
</dbReference>
<evidence type="ECO:0000313" key="4">
    <source>
        <dbReference type="Proteomes" id="UP000307706"/>
    </source>
</evidence>
<sequence length="349" mass="38901">MSLYSPCSFTPYGRSTLSVTVLVTLVLLLVTLLSFPSYATTIMSGELAKHLKAIDYGKKADNTWVAPSTTEQQQFEAVFNAFIAQDFPLAQELATPIGYDVAQFFDTNTQSTYYLLQERASLHSVEFKGGGTYVYNPLGLNAILQAPHPKRDTFTGTQAIDAFLYTQTKLLMLAGTRRDNSHALSTCTNGHYEASDVAHQTESFFNVAHKYMSDFDDASVFIQYHGFGKTTLAKLQAQCDVDNDLMLNLSESVRYNTADAEHSILHSLRRVVEDEGKIAACVYGNDTKSLGGTWNVQARYTNGSSNICSTSSSASSKRFIHLEQSYNVRKYHRGSMQKYLKQALENYFL</sequence>
<dbReference type="Proteomes" id="UP000305730">
    <property type="component" value="Unassembled WGS sequence"/>
</dbReference>
<gene>
    <name evidence="2" type="ORF">CWB96_20470</name>
    <name evidence="1" type="ORF">CWB97_15540</name>
</gene>
<reference evidence="3 4" key="2">
    <citation type="submission" date="2019-06" db="EMBL/GenBank/DDBJ databases">
        <title>Co-occurence of chitin degradation, pigmentation and bioactivity in marine Pseudoalteromonas.</title>
        <authorList>
            <person name="Sonnenschein E.C."/>
            <person name="Bech P.K."/>
        </authorList>
    </citation>
    <scope>NUCLEOTIDE SEQUENCE [LARGE SCALE GENOMIC DNA]</scope>
    <source>
        <strain evidence="4">S2231</strain>
        <strain evidence="1 3">S2233</strain>
    </source>
</reference>
<dbReference type="EMBL" id="PNCK01000061">
    <property type="protein sequence ID" value="TMP41190.1"/>
    <property type="molecule type" value="Genomic_DNA"/>
</dbReference>
<dbReference type="OrthoDB" id="6286538at2"/>
<proteinExistence type="predicted"/>
<keyword evidence="3" id="KW-1185">Reference proteome</keyword>
<evidence type="ECO:0000313" key="3">
    <source>
        <dbReference type="Proteomes" id="UP000305730"/>
    </source>
</evidence>
<dbReference type="EMBL" id="PNCL01000140">
    <property type="protein sequence ID" value="TMP53888.1"/>
    <property type="molecule type" value="Genomic_DNA"/>
</dbReference>